<accession>A0A8H5CRZ9</accession>
<gene>
    <name evidence="1" type="ORF">D9758_010109</name>
</gene>
<proteinExistence type="predicted"/>
<protein>
    <submittedName>
        <fullName evidence="1">Uncharacterized protein</fullName>
    </submittedName>
</protein>
<evidence type="ECO:0000313" key="2">
    <source>
        <dbReference type="Proteomes" id="UP000559256"/>
    </source>
</evidence>
<evidence type="ECO:0000313" key="1">
    <source>
        <dbReference type="EMBL" id="KAF5346954.1"/>
    </source>
</evidence>
<dbReference type="Proteomes" id="UP000559256">
    <property type="component" value="Unassembled WGS sequence"/>
</dbReference>
<keyword evidence="2" id="KW-1185">Reference proteome</keyword>
<organism evidence="1 2">
    <name type="scientific">Tetrapyrgos nigripes</name>
    <dbReference type="NCBI Taxonomy" id="182062"/>
    <lineage>
        <taxon>Eukaryota</taxon>
        <taxon>Fungi</taxon>
        <taxon>Dikarya</taxon>
        <taxon>Basidiomycota</taxon>
        <taxon>Agaricomycotina</taxon>
        <taxon>Agaricomycetes</taxon>
        <taxon>Agaricomycetidae</taxon>
        <taxon>Agaricales</taxon>
        <taxon>Marasmiineae</taxon>
        <taxon>Marasmiaceae</taxon>
        <taxon>Tetrapyrgos</taxon>
    </lineage>
</organism>
<comment type="caution">
    <text evidence="1">The sequence shown here is derived from an EMBL/GenBank/DDBJ whole genome shotgun (WGS) entry which is preliminary data.</text>
</comment>
<reference evidence="1 2" key="1">
    <citation type="journal article" date="2020" name="ISME J.">
        <title>Uncovering the hidden diversity of litter-decomposition mechanisms in mushroom-forming fungi.</title>
        <authorList>
            <person name="Floudas D."/>
            <person name="Bentzer J."/>
            <person name="Ahren D."/>
            <person name="Johansson T."/>
            <person name="Persson P."/>
            <person name="Tunlid A."/>
        </authorList>
    </citation>
    <scope>NUCLEOTIDE SEQUENCE [LARGE SCALE GENOMIC DNA]</scope>
    <source>
        <strain evidence="1 2">CBS 291.85</strain>
    </source>
</reference>
<name>A0A8H5CRZ9_9AGAR</name>
<dbReference type="EMBL" id="JAACJM010000098">
    <property type="protein sequence ID" value="KAF5346954.1"/>
    <property type="molecule type" value="Genomic_DNA"/>
</dbReference>
<sequence length="120" mass="13393">MDQNTSTIAELRAERVDQVSVNLASLDASVDADSPSSSPLPQRLQWAVERSKELFNELESERLVFVLPKMKKLMERANQTNGLDFRDFGEGRGRVIRIFRVGVGDVGEDGISGTARTQRQ</sequence>
<dbReference type="AlphaFoldDB" id="A0A8H5CRZ9"/>